<dbReference type="AlphaFoldDB" id="A0A5B6X290"/>
<comment type="caution">
    <text evidence="1">The sequence shown here is derived from an EMBL/GenBank/DDBJ whole genome shotgun (WGS) entry which is preliminary data.</text>
</comment>
<sequence>MNTRLNLFDDGSTLVELKLDQYFFSKFAKLRKVTKNFKLKEFSMKRDISEFVSRCLICQQVKAEHQVPSGLLQLVMIPEWKWDELR</sequence>
<organism evidence="1 2">
    <name type="scientific">Gossypium australe</name>
    <dbReference type="NCBI Taxonomy" id="47621"/>
    <lineage>
        <taxon>Eukaryota</taxon>
        <taxon>Viridiplantae</taxon>
        <taxon>Streptophyta</taxon>
        <taxon>Embryophyta</taxon>
        <taxon>Tracheophyta</taxon>
        <taxon>Spermatophyta</taxon>
        <taxon>Magnoliopsida</taxon>
        <taxon>eudicotyledons</taxon>
        <taxon>Gunneridae</taxon>
        <taxon>Pentapetalae</taxon>
        <taxon>rosids</taxon>
        <taxon>malvids</taxon>
        <taxon>Malvales</taxon>
        <taxon>Malvaceae</taxon>
        <taxon>Malvoideae</taxon>
        <taxon>Gossypium</taxon>
    </lineage>
</organism>
<accession>A0A5B6X290</accession>
<dbReference type="Proteomes" id="UP000325315">
    <property type="component" value="Unassembled WGS sequence"/>
</dbReference>
<protein>
    <submittedName>
        <fullName evidence="1">Integrase</fullName>
    </submittedName>
</protein>
<evidence type="ECO:0000313" key="1">
    <source>
        <dbReference type="EMBL" id="KAA3487948.1"/>
    </source>
</evidence>
<proteinExistence type="predicted"/>
<dbReference type="EMBL" id="SMMG02000001">
    <property type="protein sequence ID" value="KAA3487948.1"/>
    <property type="molecule type" value="Genomic_DNA"/>
</dbReference>
<reference evidence="1" key="1">
    <citation type="submission" date="2019-08" db="EMBL/GenBank/DDBJ databases">
        <authorList>
            <person name="Liu F."/>
        </authorList>
    </citation>
    <scope>NUCLEOTIDE SEQUENCE [LARGE SCALE GENOMIC DNA]</scope>
    <source>
        <strain evidence="1">PA1801</strain>
        <tissue evidence="1">Leaf</tissue>
    </source>
</reference>
<keyword evidence="2" id="KW-1185">Reference proteome</keyword>
<evidence type="ECO:0000313" key="2">
    <source>
        <dbReference type="Proteomes" id="UP000325315"/>
    </source>
</evidence>
<name>A0A5B6X290_9ROSI</name>
<dbReference type="OrthoDB" id="1938712at2759"/>
<gene>
    <name evidence="1" type="ORF">EPI10_031739</name>
</gene>